<name>B6QV28_TALMQ</name>
<accession>B6QV28</accession>
<dbReference type="PROSITE" id="PS50088">
    <property type="entry name" value="ANK_REPEAT"/>
    <property type="match status" value="3"/>
</dbReference>
<dbReference type="Proteomes" id="UP000001294">
    <property type="component" value="Unassembled WGS sequence"/>
</dbReference>
<protein>
    <submittedName>
        <fullName evidence="11">Oxysterol binding protein (Osh1), putative</fullName>
    </submittedName>
</protein>
<dbReference type="SUPFAM" id="SSF50729">
    <property type="entry name" value="PH domain-like"/>
    <property type="match status" value="1"/>
</dbReference>
<dbReference type="GO" id="GO:0006887">
    <property type="term" value="P:exocytosis"/>
    <property type="evidence" value="ECO:0007669"/>
    <property type="project" value="TreeGrafter"/>
</dbReference>
<dbReference type="GO" id="GO:0034727">
    <property type="term" value="P:piecemeal microautophagy of the nucleus"/>
    <property type="evidence" value="ECO:0007669"/>
    <property type="project" value="TreeGrafter"/>
</dbReference>
<dbReference type="SUPFAM" id="SSF144000">
    <property type="entry name" value="Oxysterol-binding protein-like"/>
    <property type="match status" value="1"/>
</dbReference>
<dbReference type="CDD" id="cd13292">
    <property type="entry name" value="PH_Osh1p_Osh2p_yeast"/>
    <property type="match status" value="1"/>
</dbReference>
<dbReference type="GO" id="GO:0097038">
    <property type="term" value="C:perinuclear endoplasmic reticulum"/>
    <property type="evidence" value="ECO:0007669"/>
    <property type="project" value="TreeGrafter"/>
</dbReference>
<dbReference type="Gene3D" id="2.30.29.30">
    <property type="entry name" value="Pleckstrin-homology domain (PH domain)/Phosphotyrosine-binding domain (PTB)"/>
    <property type="match status" value="1"/>
</dbReference>
<evidence type="ECO:0000256" key="3">
    <source>
        <dbReference type="ARBA" id="ARBA00022553"/>
    </source>
</evidence>
<feature type="repeat" description="ANK" evidence="6">
    <location>
        <begin position="295"/>
        <end position="327"/>
    </location>
</feature>
<dbReference type="Gene3D" id="3.30.70.3490">
    <property type="match status" value="1"/>
</dbReference>
<comment type="similarity">
    <text evidence="1 7">Belongs to the OSBP family.</text>
</comment>
<dbReference type="GO" id="GO:0032934">
    <property type="term" value="F:sterol binding"/>
    <property type="evidence" value="ECO:0007669"/>
    <property type="project" value="TreeGrafter"/>
</dbReference>
<evidence type="ECO:0000256" key="2">
    <source>
        <dbReference type="ARBA" id="ARBA00022448"/>
    </source>
</evidence>
<dbReference type="GO" id="GO:0005886">
    <property type="term" value="C:plasma membrane"/>
    <property type="evidence" value="ECO:0007669"/>
    <property type="project" value="TreeGrafter"/>
</dbReference>
<dbReference type="FunFam" id="2.30.29.30:FF:000061">
    <property type="entry name" value="Oxysterol binding protein 1"/>
    <property type="match status" value="1"/>
</dbReference>
<dbReference type="Pfam" id="PF01237">
    <property type="entry name" value="Oxysterol_BP"/>
    <property type="match status" value="1"/>
</dbReference>
<dbReference type="FunFam" id="3.30.70.3490:FF:000010">
    <property type="entry name" value="Oxysterol binding protein (Osh1)"/>
    <property type="match status" value="1"/>
</dbReference>
<dbReference type="Gene3D" id="1.25.40.20">
    <property type="entry name" value="Ankyrin repeat-containing domain"/>
    <property type="match status" value="2"/>
</dbReference>
<dbReference type="InterPro" id="IPR002110">
    <property type="entry name" value="Ankyrin_rpt"/>
</dbReference>
<feature type="region of interest" description="Disordered" evidence="9">
    <location>
        <begin position="1190"/>
        <end position="1209"/>
    </location>
</feature>
<dbReference type="InterPro" id="IPR036770">
    <property type="entry name" value="Ankyrin_rpt-contain_sf"/>
</dbReference>
<evidence type="ECO:0000256" key="9">
    <source>
        <dbReference type="SAM" id="MobiDB-lite"/>
    </source>
</evidence>
<evidence type="ECO:0000256" key="6">
    <source>
        <dbReference type="PROSITE-ProRule" id="PRU00023"/>
    </source>
</evidence>
<dbReference type="InterPro" id="IPR000648">
    <property type="entry name" value="Oxysterol-bd"/>
</dbReference>
<dbReference type="PhylomeDB" id="B6QV28"/>
<evidence type="ECO:0000256" key="1">
    <source>
        <dbReference type="ARBA" id="ARBA00008842"/>
    </source>
</evidence>
<feature type="compositionally biased region" description="Polar residues" evidence="9">
    <location>
        <begin position="541"/>
        <end position="556"/>
    </location>
</feature>
<dbReference type="PANTHER" id="PTHR10972">
    <property type="entry name" value="OXYSTEROL-BINDING PROTEIN-RELATED"/>
    <property type="match status" value="1"/>
</dbReference>
<dbReference type="OrthoDB" id="1854502at2759"/>
<feature type="compositionally biased region" description="Basic and acidic residues" evidence="9">
    <location>
        <begin position="20"/>
        <end position="33"/>
    </location>
</feature>
<keyword evidence="2" id="KW-0813">Transport</keyword>
<dbReference type="PROSITE" id="PS50003">
    <property type="entry name" value="PH_DOMAIN"/>
    <property type="match status" value="1"/>
</dbReference>
<dbReference type="SMART" id="SM00248">
    <property type="entry name" value="ANK"/>
    <property type="match status" value="3"/>
</dbReference>
<dbReference type="FunFam" id="2.40.160.120:FF:000008">
    <property type="entry name" value="Oxysterol binding protein (Osh1)"/>
    <property type="match status" value="1"/>
</dbReference>
<dbReference type="PROSITE" id="PS01013">
    <property type="entry name" value="OSBP"/>
    <property type="match status" value="1"/>
</dbReference>
<feature type="domain" description="PH" evidence="10">
    <location>
        <begin position="389"/>
        <end position="484"/>
    </location>
</feature>
<proteinExistence type="inferred from homology"/>
<dbReference type="STRING" id="441960.B6QV28"/>
<sequence length="1251" mass="139212">MTEPGFGHKRSKSGLARTLLHRDKSKSENRDESNNAGGTSPTSAGSSPFAEPQHNRHSSLSLTKTRSNRRVGPEITMESPSVSGGDVSSHAGAIDSPEKPASLKNIPETNAVSIEQSVKTFRLFEILRSGDTTSISRALREAKEQSAAGGPAAGTTILHLAIQCADLQVVEYVVASGADIDVNARDREGNTPLHLAAQLGRDSVVQSLLDLPQIDDSVANYRGQTALDLARTPEIFEKLQLSRSLFIDTKTKQIQDMVVRADYEGLEKLLEEPRVQGNLDVNALELVTDTVTAQSGGTLLHEGARKKDTKLLQILLLHGADPFRRDKKGKLPQDVTKDDKIRAIVKKSPAAIIAQRGIQERAILGNAPSQAASSSRVVSAEVTLAGKDAREMKGYLKKWTNYTSGFKLRWFVLEDGVLSYYKHQDDAGSACRGAISMRIAKLHMDAQDKTRFEILGKSSVKYHLKANHVVEAKRWFWALNNAIQWAKDEAKEEEKRRNRDAEFLQAKIHNVESRASEGPASELASVGSKLNVKGGSVVTDPKSSFTRVNTHTSRTTADPLGDDDASAYGSYTQSIAQTDVNRATGPPGGIDEEADYEDYHDYASSHDAQPSNKDAFYITAQSAKLQLDLLSNVSASLLAEKTKNPELTVSDPVIDQALSTYESAVGSLNDLLANLMKISRDRDAYWQYRLDKESDTRKMWEESMARIVQEHEELQLKVGESEEKRKRTKKALKEVLENTAGAEVGRMPYGDHTEEKETFEEAKSEALDHGARQASVSEAKQVKVDEAATKSQTISEYADLAESDSDDEDEFFDAIDNEDVEVGPMLSSDKLVESKIVDSETADLRSTKLAAIESAYKGYEDPVRTRLKMDQDDRPKLSLWGILKSMIGKDMTKMTLPVSFNEPTSLLQRVAEDMEYADLLDIAADRTDSLERLLYVAAYAISEYASTIGRVAKPFNPLLGETFEYTRPDKQYRFYVEQVSHHPPIGAAWAESPRWDYYGESALKSKFYGKSFDINLLGTWFCKLRPITGEEEVYTWKKVTSSVIGIITGNPTVDNYGPMEVKNWKTGETCYLDFKARGWKASSAYQVTGKVVDASGVTRYSIGGRWNDKIFARAVSGQNGTEPDESSKAILLWQANVRPSGIPFNLTPFVLTLNAIPDRLRPFLPPTDTRLRPDQRAMEDGEYDLAATEKHRVEEKQRAKRREREQNGEEFVPQWFQKAKCPVTGEEYWESTGEYWKCREVGDWSKSEDIF</sequence>
<feature type="coiled-coil region" evidence="8">
    <location>
        <begin position="697"/>
        <end position="738"/>
    </location>
</feature>
<gene>
    <name evidence="11" type="ORF">PMAA_010980</name>
</gene>
<dbReference type="GO" id="GO:0030011">
    <property type="term" value="P:maintenance of cell polarity"/>
    <property type="evidence" value="ECO:0007669"/>
    <property type="project" value="TreeGrafter"/>
</dbReference>
<dbReference type="PROSITE" id="PS50297">
    <property type="entry name" value="ANK_REP_REGION"/>
    <property type="match status" value="3"/>
</dbReference>
<dbReference type="SUPFAM" id="SSF48403">
    <property type="entry name" value="Ankyrin repeat"/>
    <property type="match status" value="1"/>
</dbReference>
<dbReference type="Pfam" id="PF12796">
    <property type="entry name" value="Ank_2"/>
    <property type="match status" value="1"/>
</dbReference>
<feature type="repeat" description="ANK" evidence="6">
    <location>
        <begin position="153"/>
        <end position="185"/>
    </location>
</feature>
<feature type="compositionally biased region" description="Basic and acidic residues" evidence="9">
    <location>
        <begin position="1190"/>
        <end position="1207"/>
    </location>
</feature>
<dbReference type="InterPro" id="IPR001849">
    <property type="entry name" value="PH_domain"/>
</dbReference>
<dbReference type="PANTHER" id="PTHR10972:SF205">
    <property type="entry name" value="OXYSTEROL-BINDING PROTEIN 1"/>
    <property type="match status" value="1"/>
</dbReference>
<keyword evidence="4" id="KW-0445">Lipid transport</keyword>
<feature type="compositionally biased region" description="Low complexity" evidence="9">
    <location>
        <begin position="36"/>
        <end position="48"/>
    </location>
</feature>
<organism evidence="11 12">
    <name type="scientific">Talaromyces marneffei (strain ATCC 18224 / CBS 334.59 / QM 7333)</name>
    <name type="common">Penicillium marneffei</name>
    <dbReference type="NCBI Taxonomy" id="441960"/>
    <lineage>
        <taxon>Eukaryota</taxon>
        <taxon>Fungi</taxon>
        <taxon>Dikarya</taxon>
        <taxon>Ascomycota</taxon>
        <taxon>Pezizomycotina</taxon>
        <taxon>Eurotiomycetes</taxon>
        <taxon>Eurotiomycetidae</taxon>
        <taxon>Eurotiales</taxon>
        <taxon>Trichocomaceae</taxon>
        <taxon>Talaromyces</taxon>
        <taxon>Talaromyces sect. Talaromyces</taxon>
    </lineage>
</organism>
<keyword evidence="6" id="KW-0040">ANK repeat</keyword>
<evidence type="ECO:0000313" key="11">
    <source>
        <dbReference type="EMBL" id="EEA18820.1"/>
    </source>
</evidence>
<evidence type="ECO:0000256" key="4">
    <source>
        <dbReference type="ARBA" id="ARBA00023055"/>
    </source>
</evidence>
<dbReference type="Gene3D" id="2.40.160.120">
    <property type="match status" value="1"/>
</dbReference>
<feature type="compositionally biased region" description="Polar residues" evidence="9">
    <location>
        <begin position="569"/>
        <end position="581"/>
    </location>
</feature>
<evidence type="ECO:0000313" key="12">
    <source>
        <dbReference type="Proteomes" id="UP000001294"/>
    </source>
</evidence>
<keyword evidence="8" id="KW-0175">Coiled coil</keyword>
<dbReference type="VEuPathDB" id="FungiDB:PMAA_010980"/>
<feature type="region of interest" description="Disordered" evidence="9">
    <location>
        <begin position="540"/>
        <end position="594"/>
    </location>
</feature>
<keyword evidence="5" id="KW-0446">Lipid-binding</keyword>
<reference evidence="12" key="1">
    <citation type="journal article" date="2015" name="Genome Announc.">
        <title>Genome sequence of the AIDS-associated pathogen Penicillium marneffei (ATCC18224) and its near taxonomic relative Talaromyces stipitatus (ATCC10500).</title>
        <authorList>
            <person name="Nierman W.C."/>
            <person name="Fedorova-Abrams N.D."/>
            <person name="Andrianopoulos A."/>
        </authorList>
    </citation>
    <scope>NUCLEOTIDE SEQUENCE [LARGE SCALE GENOMIC DNA]</scope>
    <source>
        <strain evidence="12">ATCC 18224 / CBS 334.59 / QM 7333</strain>
    </source>
</reference>
<feature type="repeat" description="ANK" evidence="6">
    <location>
        <begin position="188"/>
        <end position="210"/>
    </location>
</feature>
<evidence type="ECO:0000259" key="10">
    <source>
        <dbReference type="PROSITE" id="PS50003"/>
    </source>
</evidence>
<evidence type="ECO:0000256" key="5">
    <source>
        <dbReference type="ARBA" id="ARBA00023121"/>
    </source>
</evidence>
<dbReference type="GO" id="GO:0006869">
    <property type="term" value="P:lipid transport"/>
    <property type="evidence" value="ECO:0007669"/>
    <property type="project" value="UniProtKB-KW"/>
</dbReference>
<keyword evidence="12" id="KW-1185">Reference proteome</keyword>
<dbReference type="Pfam" id="PF00169">
    <property type="entry name" value="PH"/>
    <property type="match status" value="1"/>
</dbReference>
<keyword evidence="3" id="KW-0597">Phosphoprotein</keyword>
<dbReference type="EMBL" id="DS995906">
    <property type="protein sequence ID" value="EEA18820.1"/>
    <property type="molecule type" value="Genomic_DNA"/>
</dbReference>
<dbReference type="InterPro" id="IPR018494">
    <property type="entry name" value="Oxysterol-bd_CS"/>
</dbReference>
<feature type="region of interest" description="Disordered" evidence="9">
    <location>
        <begin position="1"/>
        <end position="107"/>
    </location>
</feature>
<dbReference type="InterPro" id="IPR011993">
    <property type="entry name" value="PH-like_dom_sf"/>
</dbReference>
<dbReference type="InterPro" id="IPR037239">
    <property type="entry name" value="OSBP_sf"/>
</dbReference>
<dbReference type="GO" id="GO:0006897">
    <property type="term" value="P:endocytosis"/>
    <property type="evidence" value="ECO:0007669"/>
    <property type="project" value="TreeGrafter"/>
</dbReference>
<dbReference type="GO" id="GO:0005635">
    <property type="term" value="C:nuclear envelope"/>
    <property type="evidence" value="ECO:0007669"/>
    <property type="project" value="TreeGrafter"/>
</dbReference>
<dbReference type="HOGENOM" id="CLU_001040_1_1_1"/>
<dbReference type="AlphaFoldDB" id="B6QV28"/>
<dbReference type="SMART" id="SM00233">
    <property type="entry name" value="PH"/>
    <property type="match status" value="1"/>
</dbReference>
<dbReference type="FunFam" id="1.25.40.20:FF:000281">
    <property type="entry name" value="Oxysterol binding protein (Osh1)"/>
    <property type="match status" value="1"/>
</dbReference>
<dbReference type="GO" id="GO:0005829">
    <property type="term" value="C:cytosol"/>
    <property type="evidence" value="ECO:0007669"/>
    <property type="project" value="TreeGrafter"/>
</dbReference>
<evidence type="ECO:0000256" key="8">
    <source>
        <dbReference type="SAM" id="Coils"/>
    </source>
</evidence>
<evidence type="ECO:0000256" key="7">
    <source>
        <dbReference type="RuleBase" id="RU003844"/>
    </source>
</evidence>